<evidence type="ECO:0000256" key="1">
    <source>
        <dbReference type="SAM" id="Coils"/>
    </source>
</evidence>
<keyword evidence="1" id="KW-0175">Coiled coil</keyword>
<dbReference type="OrthoDB" id="2137112at2"/>
<gene>
    <name evidence="2" type="ORF">HMPREF9706_00674</name>
</gene>
<feature type="coiled-coil region" evidence="1">
    <location>
        <begin position="1"/>
        <end position="42"/>
    </location>
</feature>
<dbReference type="Proteomes" id="UP000004465">
    <property type="component" value="Unassembled WGS sequence"/>
</dbReference>
<keyword evidence="3" id="KW-1185">Reference proteome</keyword>
<sequence>MTKLEDLKVNIEEVKNEYLKQLEELKAKIEELKQEYGSEDETDNRWKPNVGEDYWRVSAGGDVYKAEWDNDKFDNNLFNHTDIFPTEEQAIFDKECNRIRRELMKYGKNFVPNQYNWAIYYNYRDKAIGYWNSTLCFHPFDIYFESEEMAKKAVEEVGENRIKKYLFGVED</sequence>
<reference evidence="2 3" key="1">
    <citation type="submission" date="2012-07" db="EMBL/GenBank/DDBJ databases">
        <title>The Genome Sequence of Facklamia hominis CCUG 36813.</title>
        <authorList>
            <consortium name="The Broad Institute Genome Sequencing Platform"/>
            <person name="Earl A."/>
            <person name="Ward D."/>
            <person name="Feldgarden M."/>
            <person name="Gevers D."/>
            <person name="Huys G."/>
            <person name="Walker B."/>
            <person name="Young S.K."/>
            <person name="Zeng Q."/>
            <person name="Gargeya S."/>
            <person name="Fitzgerald M."/>
            <person name="Haas B."/>
            <person name="Abouelleil A."/>
            <person name="Alvarado L."/>
            <person name="Arachchi H.M."/>
            <person name="Berlin A.M."/>
            <person name="Chapman S.B."/>
            <person name="Goldberg J."/>
            <person name="Griggs A."/>
            <person name="Gujja S."/>
            <person name="Hansen M."/>
            <person name="Howarth C."/>
            <person name="Imamovic A."/>
            <person name="Larimer J."/>
            <person name="McCowen C."/>
            <person name="Montmayeur A."/>
            <person name="Murphy C."/>
            <person name="Neiman D."/>
            <person name="Pearson M."/>
            <person name="Priest M."/>
            <person name="Roberts A."/>
            <person name="Saif S."/>
            <person name="Shea T."/>
            <person name="Sisk P."/>
            <person name="Sykes S."/>
            <person name="Wortman J."/>
            <person name="Nusbaum C."/>
            <person name="Birren B."/>
        </authorList>
    </citation>
    <scope>NUCLEOTIDE SEQUENCE [LARGE SCALE GENOMIC DNA]</scope>
    <source>
        <strain evidence="2 3">CCUG 36813</strain>
    </source>
</reference>
<dbReference type="EMBL" id="AGZD01000007">
    <property type="protein sequence ID" value="EKB54484.1"/>
    <property type="molecule type" value="Genomic_DNA"/>
</dbReference>
<evidence type="ECO:0000313" key="3">
    <source>
        <dbReference type="Proteomes" id="UP000004465"/>
    </source>
</evidence>
<organism evidence="2 3">
    <name type="scientific">Facklamia hominis CCUG 36813</name>
    <dbReference type="NCBI Taxonomy" id="883111"/>
    <lineage>
        <taxon>Bacteria</taxon>
        <taxon>Bacillati</taxon>
        <taxon>Bacillota</taxon>
        <taxon>Bacilli</taxon>
        <taxon>Lactobacillales</taxon>
        <taxon>Aerococcaceae</taxon>
        <taxon>Facklamia</taxon>
    </lineage>
</organism>
<protein>
    <submittedName>
        <fullName evidence="2">Uncharacterized protein</fullName>
    </submittedName>
</protein>
<dbReference type="RefSeq" id="WP_006907994.1">
    <property type="nucleotide sequence ID" value="NZ_JH932292.1"/>
</dbReference>
<dbReference type="AlphaFoldDB" id="K1MEJ1"/>
<dbReference type="PATRIC" id="fig|883111.3.peg.677"/>
<comment type="caution">
    <text evidence="2">The sequence shown here is derived from an EMBL/GenBank/DDBJ whole genome shotgun (WGS) entry which is preliminary data.</text>
</comment>
<dbReference type="STRING" id="883111.HMPREF9706_00674"/>
<proteinExistence type="predicted"/>
<evidence type="ECO:0000313" key="2">
    <source>
        <dbReference type="EMBL" id="EKB54484.1"/>
    </source>
</evidence>
<dbReference type="HOGENOM" id="CLU_1560655_0_0_9"/>
<name>K1MEJ1_9LACT</name>
<accession>K1MEJ1</accession>